<evidence type="ECO:0000256" key="6">
    <source>
        <dbReference type="SAM" id="MobiDB-lite"/>
    </source>
</evidence>
<gene>
    <name evidence="7" type="ORF">WJX84_003304</name>
</gene>
<dbReference type="GO" id="GO:0006357">
    <property type="term" value="P:regulation of transcription by RNA polymerase II"/>
    <property type="evidence" value="ECO:0007669"/>
    <property type="project" value="InterPro"/>
</dbReference>
<evidence type="ECO:0000256" key="3">
    <source>
        <dbReference type="ARBA" id="ARBA00023015"/>
    </source>
</evidence>
<evidence type="ECO:0000256" key="4">
    <source>
        <dbReference type="ARBA" id="ARBA00023163"/>
    </source>
</evidence>
<dbReference type="GO" id="GO:0070847">
    <property type="term" value="C:core mediator complex"/>
    <property type="evidence" value="ECO:0007669"/>
    <property type="project" value="TreeGrafter"/>
</dbReference>
<dbReference type="GO" id="GO:0003712">
    <property type="term" value="F:transcription coregulator activity"/>
    <property type="evidence" value="ECO:0007669"/>
    <property type="project" value="InterPro"/>
</dbReference>
<dbReference type="EMBL" id="JALJOV010000495">
    <property type="protein sequence ID" value="KAK9863265.1"/>
    <property type="molecule type" value="Genomic_DNA"/>
</dbReference>
<dbReference type="PANTHER" id="PTHR13208">
    <property type="entry name" value="MEDIATOR OF RNA POLYMERASE II TRANSCRIPTION SUBUNIT 4"/>
    <property type="match status" value="1"/>
</dbReference>
<feature type="compositionally biased region" description="Low complexity" evidence="6">
    <location>
        <begin position="178"/>
        <end position="188"/>
    </location>
</feature>
<keyword evidence="8" id="KW-1185">Reference proteome</keyword>
<feature type="compositionally biased region" description="Low complexity" evidence="6">
    <location>
        <begin position="244"/>
        <end position="260"/>
    </location>
</feature>
<keyword evidence="4" id="KW-0804">Transcription</keyword>
<keyword evidence="3" id="KW-0805">Transcription regulation</keyword>
<dbReference type="AlphaFoldDB" id="A0AAW1T1W9"/>
<feature type="region of interest" description="Disordered" evidence="6">
    <location>
        <begin position="1"/>
        <end position="28"/>
    </location>
</feature>
<evidence type="ECO:0000313" key="8">
    <source>
        <dbReference type="Proteomes" id="UP001485043"/>
    </source>
</evidence>
<dbReference type="InterPro" id="IPR019258">
    <property type="entry name" value="Mediator_Med4"/>
</dbReference>
<organism evidence="7 8">
    <name type="scientific">Apatococcus fuscideae</name>
    <dbReference type="NCBI Taxonomy" id="2026836"/>
    <lineage>
        <taxon>Eukaryota</taxon>
        <taxon>Viridiplantae</taxon>
        <taxon>Chlorophyta</taxon>
        <taxon>core chlorophytes</taxon>
        <taxon>Trebouxiophyceae</taxon>
        <taxon>Chlorellales</taxon>
        <taxon>Chlorellaceae</taxon>
        <taxon>Apatococcus</taxon>
    </lineage>
</organism>
<comment type="similarity">
    <text evidence="2">Belongs to the Mediator complex subunit 4 family.</text>
</comment>
<feature type="region of interest" description="Disordered" evidence="6">
    <location>
        <begin position="178"/>
        <end position="324"/>
    </location>
</feature>
<dbReference type="PANTHER" id="PTHR13208:SF2">
    <property type="entry name" value="MEDIATOR OF RNA POLYMERASE II TRANSCRIPTION SUBUNIT 4"/>
    <property type="match status" value="1"/>
</dbReference>
<evidence type="ECO:0000313" key="7">
    <source>
        <dbReference type="EMBL" id="KAK9863265.1"/>
    </source>
</evidence>
<feature type="compositionally biased region" description="Polar residues" evidence="6">
    <location>
        <begin position="14"/>
        <end position="23"/>
    </location>
</feature>
<protein>
    <recommendedName>
        <fullName evidence="9">Mediator of RNA polymerase II transcription subunit 4</fullName>
    </recommendedName>
</protein>
<feature type="compositionally biased region" description="Acidic residues" evidence="6">
    <location>
        <begin position="299"/>
        <end position="312"/>
    </location>
</feature>
<reference evidence="7 8" key="1">
    <citation type="journal article" date="2024" name="Nat. Commun.">
        <title>Phylogenomics reveals the evolutionary origins of lichenization in chlorophyte algae.</title>
        <authorList>
            <person name="Puginier C."/>
            <person name="Libourel C."/>
            <person name="Otte J."/>
            <person name="Skaloud P."/>
            <person name="Haon M."/>
            <person name="Grisel S."/>
            <person name="Petersen M."/>
            <person name="Berrin J.G."/>
            <person name="Delaux P.M."/>
            <person name="Dal Grande F."/>
            <person name="Keller J."/>
        </authorList>
    </citation>
    <scope>NUCLEOTIDE SEQUENCE [LARGE SCALE GENOMIC DNA]</scope>
    <source>
        <strain evidence="7 8">SAG 2523</strain>
    </source>
</reference>
<sequence length="324" mass="33855">MEPPSKKQRLGEFLQNSHEQQGLSEGDGSISEAVRALLQQVQPGSAAAAAGLATLLRDMAGRLADTADALHASLQSNTLPEVPSYCSMPASTEFAKDVISYGRRLSFTTFAPLGWTQGLPLGHFRPPAPQDHQLHASTLSRFAVEEDAKRAAAAAAAAKQPPPAVMILPASEAKPAAGSALPRAAPAPIQATGFPPGRQPGDALPDMDQMPAMPEGWKPGDPIPMLSAFLPQPPARSSEDGMQEAEAALLRQQPQQLPAPSKEQSDSDNASSELSAGAGAQAPRALDKIFDMGFMSEGSDLESEDDEEEEGADPAGSGNSHERA</sequence>
<comment type="subcellular location">
    <subcellularLocation>
        <location evidence="1">Nucleus</location>
    </subcellularLocation>
</comment>
<dbReference type="Proteomes" id="UP001485043">
    <property type="component" value="Unassembled WGS sequence"/>
</dbReference>
<keyword evidence="5" id="KW-0539">Nucleus</keyword>
<proteinExistence type="inferred from homology"/>
<evidence type="ECO:0000256" key="2">
    <source>
        <dbReference type="ARBA" id="ARBA00009626"/>
    </source>
</evidence>
<accession>A0AAW1T1W9</accession>
<evidence type="ECO:0000256" key="1">
    <source>
        <dbReference type="ARBA" id="ARBA00004123"/>
    </source>
</evidence>
<comment type="caution">
    <text evidence="7">The sequence shown here is derived from an EMBL/GenBank/DDBJ whole genome shotgun (WGS) entry which is preliminary data.</text>
</comment>
<name>A0AAW1T1W9_9CHLO</name>
<evidence type="ECO:0008006" key="9">
    <source>
        <dbReference type="Google" id="ProtNLM"/>
    </source>
</evidence>
<evidence type="ECO:0000256" key="5">
    <source>
        <dbReference type="ARBA" id="ARBA00023242"/>
    </source>
</evidence>
<dbReference type="GO" id="GO:0016592">
    <property type="term" value="C:mediator complex"/>
    <property type="evidence" value="ECO:0007669"/>
    <property type="project" value="InterPro"/>
</dbReference>